<gene>
    <name evidence="8" type="ORF">K458DRAFT_176849</name>
</gene>
<evidence type="ECO:0000256" key="1">
    <source>
        <dbReference type="ARBA" id="ARBA00004613"/>
    </source>
</evidence>
<protein>
    <recommendedName>
        <fullName evidence="10">Gamma interferon inducible lysosomal thiol reductase</fullName>
    </recommendedName>
</protein>
<dbReference type="InterPro" id="IPR004911">
    <property type="entry name" value="Interferon-induced_GILT"/>
</dbReference>
<dbReference type="PANTHER" id="PTHR13234">
    <property type="entry name" value="GAMMA-INTERFERON INDUCIBLE LYSOSOMAL THIOL REDUCTASE GILT"/>
    <property type="match status" value="1"/>
</dbReference>
<reference evidence="8" key="1">
    <citation type="journal article" date="2020" name="Stud. Mycol.">
        <title>101 Dothideomycetes genomes: a test case for predicting lifestyles and emergence of pathogens.</title>
        <authorList>
            <person name="Haridas S."/>
            <person name="Albert R."/>
            <person name="Binder M."/>
            <person name="Bloem J."/>
            <person name="Labutti K."/>
            <person name="Salamov A."/>
            <person name="Andreopoulos B."/>
            <person name="Baker S."/>
            <person name="Barry K."/>
            <person name="Bills G."/>
            <person name="Bluhm B."/>
            <person name="Cannon C."/>
            <person name="Castanera R."/>
            <person name="Culley D."/>
            <person name="Daum C."/>
            <person name="Ezra D."/>
            <person name="Gonzalez J."/>
            <person name="Henrissat B."/>
            <person name="Kuo A."/>
            <person name="Liang C."/>
            <person name="Lipzen A."/>
            <person name="Lutzoni F."/>
            <person name="Magnuson J."/>
            <person name="Mondo S."/>
            <person name="Nolan M."/>
            <person name="Ohm R."/>
            <person name="Pangilinan J."/>
            <person name="Park H.-J."/>
            <person name="Ramirez L."/>
            <person name="Alfaro M."/>
            <person name="Sun H."/>
            <person name="Tritt A."/>
            <person name="Yoshinaga Y."/>
            <person name="Zwiers L.-H."/>
            <person name="Turgeon B."/>
            <person name="Goodwin S."/>
            <person name="Spatafora J."/>
            <person name="Crous P."/>
            <person name="Grigoriev I."/>
        </authorList>
    </citation>
    <scope>NUCLEOTIDE SEQUENCE</scope>
    <source>
        <strain evidence="8">CBS 122367</strain>
    </source>
</reference>
<dbReference type="AlphaFoldDB" id="A0A6G1JCE2"/>
<evidence type="ECO:0000256" key="2">
    <source>
        <dbReference type="ARBA" id="ARBA00005679"/>
    </source>
</evidence>
<dbReference type="OrthoDB" id="958254at2759"/>
<organism evidence="8 9">
    <name type="scientific">Lentithecium fluviatile CBS 122367</name>
    <dbReference type="NCBI Taxonomy" id="1168545"/>
    <lineage>
        <taxon>Eukaryota</taxon>
        <taxon>Fungi</taxon>
        <taxon>Dikarya</taxon>
        <taxon>Ascomycota</taxon>
        <taxon>Pezizomycotina</taxon>
        <taxon>Dothideomycetes</taxon>
        <taxon>Pleosporomycetidae</taxon>
        <taxon>Pleosporales</taxon>
        <taxon>Massarineae</taxon>
        <taxon>Lentitheciaceae</taxon>
        <taxon>Lentithecium</taxon>
    </lineage>
</organism>
<keyword evidence="4" id="KW-0732">Signal</keyword>
<feature type="transmembrane region" description="Helical" evidence="7">
    <location>
        <begin position="52"/>
        <end position="69"/>
    </location>
</feature>
<keyword evidence="7" id="KW-0812">Transmembrane</keyword>
<evidence type="ECO:0000256" key="4">
    <source>
        <dbReference type="ARBA" id="ARBA00022729"/>
    </source>
</evidence>
<evidence type="ECO:0000256" key="5">
    <source>
        <dbReference type="ARBA" id="ARBA00023180"/>
    </source>
</evidence>
<evidence type="ECO:0000256" key="6">
    <source>
        <dbReference type="SAM" id="MobiDB-lite"/>
    </source>
</evidence>
<feature type="region of interest" description="Disordered" evidence="6">
    <location>
        <begin position="1"/>
        <end position="23"/>
    </location>
</feature>
<feature type="compositionally biased region" description="Basic and acidic residues" evidence="6">
    <location>
        <begin position="1"/>
        <end position="10"/>
    </location>
</feature>
<keyword evidence="3" id="KW-0964">Secreted</keyword>
<dbReference type="PANTHER" id="PTHR13234:SF8">
    <property type="entry name" value="GAMMA-INTERFERON-INDUCIBLE LYSOSOMAL THIOL REDUCTASE"/>
    <property type="match status" value="1"/>
</dbReference>
<comment type="subcellular location">
    <subcellularLocation>
        <location evidence="1">Secreted</location>
    </subcellularLocation>
</comment>
<keyword evidence="7" id="KW-1133">Transmembrane helix</keyword>
<evidence type="ECO:0008006" key="10">
    <source>
        <dbReference type="Google" id="ProtNLM"/>
    </source>
</evidence>
<comment type="similarity">
    <text evidence="2">Belongs to the GILT family.</text>
</comment>
<evidence type="ECO:0000313" key="8">
    <source>
        <dbReference type="EMBL" id="KAF2688227.1"/>
    </source>
</evidence>
<dbReference type="Proteomes" id="UP000799291">
    <property type="component" value="Unassembled WGS sequence"/>
</dbReference>
<keyword evidence="5" id="KW-0325">Glycoprotein</keyword>
<dbReference type="Pfam" id="PF03227">
    <property type="entry name" value="GILT"/>
    <property type="match status" value="1"/>
</dbReference>
<keyword evidence="7" id="KW-0472">Membrane</keyword>
<evidence type="ECO:0000256" key="3">
    <source>
        <dbReference type="ARBA" id="ARBA00022525"/>
    </source>
</evidence>
<evidence type="ECO:0000256" key="7">
    <source>
        <dbReference type="SAM" id="Phobius"/>
    </source>
</evidence>
<dbReference type="GO" id="GO:0016671">
    <property type="term" value="F:oxidoreductase activity, acting on a sulfur group of donors, disulfide as acceptor"/>
    <property type="evidence" value="ECO:0007669"/>
    <property type="project" value="InterPro"/>
</dbReference>
<dbReference type="EMBL" id="MU005574">
    <property type="protein sequence ID" value="KAF2688227.1"/>
    <property type="molecule type" value="Genomic_DNA"/>
</dbReference>
<accession>A0A6G1JCE2</accession>
<dbReference type="GO" id="GO:0005576">
    <property type="term" value="C:extracellular region"/>
    <property type="evidence" value="ECO:0007669"/>
    <property type="project" value="UniProtKB-SubCell"/>
</dbReference>
<evidence type="ECO:0000313" key="9">
    <source>
        <dbReference type="Proteomes" id="UP000799291"/>
    </source>
</evidence>
<proteinExistence type="inferred from homology"/>
<name>A0A6G1JCE2_9PLEO</name>
<keyword evidence="9" id="KW-1185">Reference proteome</keyword>
<sequence length="304" mass="34348">MSVSDIHHSQENQAPYRPHSRAPSFTMEKAPLLPHTEDPFPRQRPAPRRPKLLRISAIAIVLGLFWLATRRNCMDCNHRHKAVEQETKVPLEVHIMSKCPDARLCLQDLVIPAMANVSDKVDFRLSFIGKYVVLAYTRIRHCMPARSFNPTIPPRYAYGDCRTTEEDDGVQCMHGQTECLGNILLLCAASVYPDPKIYLGFTGCLIRQYNDIPKKELIEDCALEHGMSFDKLNDCMSEDNGAYGMGMLRDSVTRSKDLGVSTSCTVRLNNKTRCVTDGGKFKDCEGGSKPEDLIHDINKLYKKE</sequence>